<dbReference type="EC" id="3.2.1.21" evidence="3"/>
<evidence type="ECO:0000256" key="7">
    <source>
        <dbReference type="PROSITE-ProRule" id="PRU10055"/>
    </source>
</evidence>
<evidence type="ECO:0000256" key="1">
    <source>
        <dbReference type="ARBA" id="ARBA00010838"/>
    </source>
</evidence>
<name>A0A9D4S4G0_DREPO</name>
<evidence type="ECO:0000256" key="8">
    <source>
        <dbReference type="RuleBase" id="RU004468"/>
    </source>
</evidence>
<reference evidence="9" key="1">
    <citation type="journal article" date="2019" name="bioRxiv">
        <title>The Genome of the Zebra Mussel, Dreissena polymorpha: A Resource for Invasive Species Research.</title>
        <authorList>
            <person name="McCartney M.A."/>
            <person name="Auch B."/>
            <person name="Kono T."/>
            <person name="Mallez S."/>
            <person name="Zhang Y."/>
            <person name="Obille A."/>
            <person name="Becker A."/>
            <person name="Abrahante J.E."/>
            <person name="Garbe J."/>
            <person name="Badalamenti J.P."/>
            <person name="Herman A."/>
            <person name="Mangelson H."/>
            <person name="Liachko I."/>
            <person name="Sullivan S."/>
            <person name="Sone E.D."/>
            <person name="Koren S."/>
            <person name="Silverstein K.A.T."/>
            <person name="Beckman K.B."/>
            <person name="Gohl D.M."/>
        </authorList>
    </citation>
    <scope>NUCLEOTIDE SEQUENCE</scope>
    <source>
        <strain evidence="9">Duluth1</strain>
        <tissue evidence="9">Whole animal</tissue>
    </source>
</reference>
<protein>
    <recommendedName>
        <fullName evidence="3">beta-glucosidase</fullName>
        <ecNumber evidence="3">3.2.1.21</ecNumber>
    </recommendedName>
</protein>
<comment type="similarity">
    <text evidence="1">Belongs to the glycosyl hydrolase 1 family.</text>
</comment>
<dbReference type="InterPro" id="IPR017853">
    <property type="entry name" value="GH"/>
</dbReference>
<keyword evidence="6 8" id="KW-0326">Glycosidase</keyword>
<sequence length="1300" mass="146016">MWIEGIIGVCDFEFGRFPNTFRWGIADSLGSIDLDAIDGRLQLLKEIGVDVYKFGLKWDADASGQLKGVSNESLAAYDVILDRLQGLDVEPHISVFREDALESALLSNTSQICQTATKVFRHFGNKVRYWSTSAGTRWGCEVLGDVQRILSLHTCLYHGYKTAGFTGHFGLELPVRWLMAMDPSEPNIEDTVELARACDAPLWLEPLLGSGKFPEAVRVALGGRLSDIGVENTARMNGSADYVELDYHGGYHVTRTGSTGHIGFRAEAGQAWVRNSTNFYPTGLRELLLHVTTRFPNVDLHVTGRGVVSRDPSVSDRLRVEWIREHVNEILKSIARDNIRSVKRFTVPGFVDPSNCTTCMGIYQTNPGQPSAKFNKKASAVLLTHIVRMNGFERGYCGLGGFPSGRILHENGIYFDDFPEDFGWSSATSAYQVEGGWNEDGKGLSIWDVRAHTPNIIHENETGDIACNSYHNYLDDVRILKQLGVKFYRFSIAWTRLMPNGTKDYINQPGIDYYNRLINALRKEGFLVRGRGGILKDLLGVQGKALLGGPGQRSPPHFKEVGGWLNETITERFRDYAKLCFDSFGDRVKYWITFNEPKIITVSGYDDGWFPPGHKSHGVEGYQAAHNLIKAHAEAYRVYNRSQNGKIGITISIGWAEPLDPYNPGDLEASERATQFSGGWFAHPIYVNGDYPEVMKVIIAEKSRSQGFNASRLPEFSDAEKRFINGTFDFFGLNFYSAELVTSDFYDSVIPSYYNDKSTKGVENTNYLGSGSSWLKVTPFGMRKILNWVKKEYNNVPVYVTENGVSDRNGTLRDYHRIHFYRTYINELLKAIRLDGCNVRGFTAWSLMDNFEWNTGYSERFGIHYVNFSDPQRPRIPKGSAYWFRQLIEENGFKKGYPGIGGRGTAPAEEGKFYFGTFPVNFLWGVDNVDNTKTAHLKVNEKLAHISWKSVIPNSNGDVDNTVIQAYMKYFNELADSNVQQVGVLGYADIPAYIQGGWNNVSAVDQFVAFAQRCITHFGGKVTKWVILENPVRYIDEQETSHRQVVANNLFRAYARTFQMIGKLATTHKTGISVSVTWMEPGDEFAPSDCEASSNAMAATLGWFLDPLFGIESSPINLAINGADVNRSQLVTDLGLPIRMVDFAVVSVGTISWCTNNSAELSSPSSIQCMTRDSERQPQWGIRKTLNWIKYRYSNIPTYVKANVVTDKEADQMLAYFVETLKASKLDDVEVVGFIIPLSTLRGRLETMIQAIIDANGITRDLLETERMQSTTVSITSGEPSRKQIFGFYIFQVLIMFMLC</sequence>
<dbReference type="PRINTS" id="PR00131">
    <property type="entry name" value="GLHYDRLASE1"/>
</dbReference>
<dbReference type="PANTHER" id="PTHR10353">
    <property type="entry name" value="GLYCOSYL HYDROLASE"/>
    <property type="match status" value="1"/>
</dbReference>
<evidence type="ECO:0000313" key="10">
    <source>
        <dbReference type="Proteomes" id="UP000828390"/>
    </source>
</evidence>
<dbReference type="Gene3D" id="3.20.20.80">
    <property type="entry name" value="Glycosidases"/>
    <property type="match status" value="4"/>
</dbReference>
<dbReference type="Proteomes" id="UP000828390">
    <property type="component" value="Unassembled WGS sequence"/>
</dbReference>
<accession>A0A9D4S4G0</accession>
<evidence type="ECO:0000256" key="4">
    <source>
        <dbReference type="ARBA" id="ARBA00022801"/>
    </source>
</evidence>
<dbReference type="PROSITE" id="PS00572">
    <property type="entry name" value="GLYCOSYL_HYDROL_F1_1"/>
    <property type="match status" value="1"/>
</dbReference>
<feature type="active site" description="Nucleophile" evidence="7">
    <location>
        <position position="802"/>
    </location>
</feature>
<keyword evidence="5" id="KW-0325">Glycoprotein</keyword>
<dbReference type="InterPro" id="IPR033132">
    <property type="entry name" value="GH_1_N_CS"/>
</dbReference>
<organism evidence="9 10">
    <name type="scientific">Dreissena polymorpha</name>
    <name type="common">Zebra mussel</name>
    <name type="synonym">Mytilus polymorpha</name>
    <dbReference type="NCBI Taxonomy" id="45954"/>
    <lineage>
        <taxon>Eukaryota</taxon>
        <taxon>Metazoa</taxon>
        <taxon>Spiralia</taxon>
        <taxon>Lophotrochozoa</taxon>
        <taxon>Mollusca</taxon>
        <taxon>Bivalvia</taxon>
        <taxon>Autobranchia</taxon>
        <taxon>Heteroconchia</taxon>
        <taxon>Euheterodonta</taxon>
        <taxon>Imparidentia</taxon>
        <taxon>Neoheterodontei</taxon>
        <taxon>Myida</taxon>
        <taxon>Dreissenoidea</taxon>
        <taxon>Dreissenidae</taxon>
        <taxon>Dreissena</taxon>
    </lineage>
</organism>
<evidence type="ECO:0000313" key="9">
    <source>
        <dbReference type="EMBL" id="KAH3891376.1"/>
    </source>
</evidence>
<comment type="subunit">
    <text evidence="2">Homodimer.</text>
</comment>
<evidence type="ECO:0000256" key="6">
    <source>
        <dbReference type="ARBA" id="ARBA00023295"/>
    </source>
</evidence>
<keyword evidence="4 8" id="KW-0378">Hydrolase</keyword>
<dbReference type="PANTHER" id="PTHR10353:SF36">
    <property type="entry name" value="LP05116P"/>
    <property type="match status" value="1"/>
</dbReference>
<gene>
    <name evidence="9" type="ORF">DPMN_015475</name>
</gene>
<dbReference type="InterPro" id="IPR001360">
    <property type="entry name" value="Glyco_hydro_1"/>
</dbReference>
<evidence type="ECO:0000256" key="2">
    <source>
        <dbReference type="ARBA" id="ARBA00011738"/>
    </source>
</evidence>
<evidence type="ECO:0000256" key="3">
    <source>
        <dbReference type="ARBA" id="ARBA00012744"/>
    </source>
</evidence>
<dbReference type="Pfam" id="PF00232">
    <property type="entry name" value="Glyco_hydro_1"/>
    <property type="match status" value="4"/>
</dbReference>
<dbReference type="InterPro" id="IPR018120">
    <property type="entry name" value="Glyco_hydro_1_AS"/>
</dbReference>
<dbReference type="EMBL" id="JAIWYP010000001">
    <property type="protein sequence ID" value="KAH3891376.1"/>
    <property type="molecule type" value="Genomic_DNA"/>
</dbReference>
<dbReference type="GO" id="GO:0008422">
    <property type="term" value="F:beta-glucosidase activity"/>
    <property type="evidence" value="ECO:0007669"/>
    <property type="project" value="TreeGrafter"/>
</dbReference>
<evidence type="ECO:0000256" key="5">
    <source>
        <dbReference type="ARBA" id="ARBA00023180"/>
    </source>
</evidence>
<proteinExistence type="inferred from homology"/>
<dbReference type="PROSITE" id="PS00653">
    <property type="entry name" value="GLYCOSYL_HYDROL_F1_2"/>
    <property type="match status" value="1"/>
</dbReference>
<dbReference type="GO" id="GO:0005975">
    <property type="term" value="P:carbohydrate metabolic process"/>
    <property type="evidence" value="ECO:0007669"/>
    <property type="project" value="InterPro"/>
</dbReference>
<comment type="caution">
    <text evidence="9">The sequence shown here is derived from an EMBL/GenBank/DDBJ whole genome shotgun (WGS) entry which is preliminary data.</text>
</comment>
<dbReference type="FunFam" id="3.20.20.80:FF:000013">
    <property type="entry name" value="lactase-phlorizin hydrolase"/>
    <property type="match status" value="1"/>
</dbReference>
<keyword evidence="10" id="KW-1185">Reference proteome</keyword>
<dbReference type="SUPFAM" id="SSF51445">
    <property type="entry name" value="(Trans)glycosidases"/>
    <property type="match status" value="3"/>
</dbReference>
<reference evidence="9" key="2">
    <citation type="submission" date="2020-11" db="EMBL/GenBank/DDBJ databases">
        <authorList>
            <person name="McCartney M.A."/>
            <person name="Auch B."/>
            <person name="Kono T."/>
            <person name="Mallez S."/>
            <person name="Becker A."/>
            <person name="Gohl D.M."/>
            <person name="Silverstein K.A.T."/>
            <person name="Koren S."/>
            <person name="Bechman K.B."/>
            <person name="Herman A."/>
            <person name="Abrahante J.E."/>
            <person name="Garbe J."/>
        </authorList>
    </citation>
    <scope>NUCLEOTIDE SEQUENCE</scope>
    <source>
        <strain evidence="9">Duluth1</strain>
        <tissue evidence="9">Whole animal</tissue>
    </source>
</reference>